<proteinExistence type="predicted"/>
<keyword evidence="4" id="KW-1185">Reference proteome</keyword>
<dbReference type="Gene3D" id="3.80.10.10">
    <property type="entry name" value="Ribonuclease Inhibitor"/>
    <property type="match status" value="1"/>
</dbReference>
<evidence type="ECO:0000313" key="3">
    <source>
        <dbReference type="EMBL" id="KAG2441928.1"/>
    </source>
</evidence>
<evidence type="ECO:0000256" key="1">
    <source>
        <dbReference type="ARBA" id="ARBA00004430"/>
    </source>
</evidence>
<accession>A0A835W8R6</accession>
<dbReference type="EMBL" id="JAEHOC010000005">
    <property type="protein sequence ID" value="KAG2441928.1"/>
    <property type="molecule type" value="Genomic_DNA"/>
</dbReference>
<reference evidence="3" key="1">
    <citation type="journal article" date="2020" name="bioRxiv">
        <title>Comparative genomics of Chlamydomonas.</title>
        <authorList>
            <person name="Craig R.J."/>
            <person name="Hasan A.R."/>
            <person name="Ness R.W."/>
            <person name="Keightley P.D."/>
        </authorList>
    </citation>
    <scope>NUCLEOTIDE SEQUENCE</scope>
    <source>
        <strain evidence="3">SAG 7.73</strain>
    </source>
</reference>
<dbReference type="OrthoDB" id="529833at2759"/>
<name>A0A835W8R6_CHLIN</name>
<evidence type="ECO:0000313" key="4">
    <source>
        <dbReference type="Proteomes" id="UP000650467"/>
    </source>
</evidence>
<dbReference type="InterPro" id="IPR032675">
    <property type="entry name" value="LRR_dom_sf"/>
</dbReference>
<dbReference type="SUPFAM" id="SSF52047">
    <property type="entry name" value="RNI-like"/>
    <property type="match status" value="1"/>
</dbReference>
<organism evidence="3 4">
    <name type="scientific">Chlamydomonas incerta</name>
    <dbReference type="NCBI Taxonomy" id="51695"/>
    <lineage>
        <taxon>Eukaryota</taxon>
        <taxon>Viridiplantae</taxon>
        <taxon>Chlorophyta</taxon>
        <taxon>core chlorophytes</taxon>
        <taxon>Chlorophyceae</taxon>
        <taxon>CS clade</taxon>
        <taxon>Chlamydomonadales</taxon>
        <taxon>Chlamydomonadaceae</taxon>
        <taxon>Chlamydomonas</taxon>
    </lineage>
</organism>
<gene>
    <name evidence="3" type="ORF">HXX76_003534</name>
</gene>
<comment type="subcellular location">
    <subcellularLocation>
        <location evidence="1">Cytoplasm</location>
        <location evidence="1">Cytoskeleton</location>
        <location evidence="1">Cilium axoneme</location>
    </subcellularLocation>
</comment>
<dbReference type="AlphaFoldDB" id="A0A835W8R6"/>
<evidence type="ECO:0000256" key="2">
    <source>
        <dbReference type="SAM" id="MobiDB-lite"/>
    </source>
</evidence>
<dbReference type="Proteomes" id="UP000650467">
    <property type="component" value="Unassembled WGS sequence"/>
</dbReference>
<evidence type="ECO:0008006" key="5">
    <source>
        <dbReference type="Google" id="ProtNLM"/>
    </source>
</evidence>
<sequence length="479" mass="52146">MMEFAVPEPEVSALSEPEGEGNKSSSNLDFADAFARLNFGTTTTRASDSSGQEHERHLPDAAVRSIANYLVQGEPPGHALIHLLAFCGVCRQWRSVGREVNPGVCIGFDVLENTFCAQSSIQRFRRRTTAQKEDVFCAAAKLLIGYTEVCFSGEAVSDRLVEAVAQRVGAKLVKVKLHNTKQVTDVALCALVRSAPLLECFAAEDLDRVAGKFLVPLMEDCTSLATAHVANIPSLNWALCKQSSANWGRKCLTKLVVRTVGLDESFGGIIAKLGHLTDIELDGPAVNIKAGALHCPSLSRVSYLVGRKSDLDEALAALMSIKELKQLELIVRNFVLTADELRVIGMLPVADLRLDSYVYKQQPTLSRSSYSHVDNEGVKALVDGICTRWCSHNNAGKTYNTDMCPMKLSLCGATALTHDAVSALLRLPVLTELDIGGCCRITAMDKMRLVAKVKAGREMLESGRRPQVRMNSRFPGLLL</sequence>
<protein>
    <recommendedName>
        <fullName evidence="5">F-box domain-containing protein</fullName>
    </recommendedName>
</protein>
<dbReference type="GO" id="GO:0005930">
    <property type="term" value="C:axoneme"/>
    <property type="evidence" value="ECO:0007669"/>
    <property type="project" value="UniProtKB-SubCell"/>
</dbReference>
<comment type="caution">
    <text evidence="3">The sequence shown here is derived from an EMBL/GenBank/DDBJ whole genome shotgun (WGS) entry which is preliminary data.</text>
</comment>
<feature type="region of interest" description="Disordered" evidence="2">
    <location>
        <begin position="1"/>
        <end position="26"/>
    </location>
</feature>